<keyword evidence="1" id="KW-0472">Membrane</keyword>
<accession>A0A1L8CP53</accession>
<proteinExistence type="predicted"/>
<dbReference type="AlphaFoldDB" id="A0A1L8CP53"/>
<gene>
    <name evidence="2" type="ORF">MMIC_P1581</name>
</gene>
<comment type="caution">
    <text evidence="2">The sequence shown here is derived from an EMBL/GenBank/DDBJ whole genome shotgun (WGS) entry which is preliminary data.</text>
</comment>
<organism evidence="2 3">
    <name type="scientific">Mariprofundus micogutta</name>
    <dbReference type="NCBI Taxonomy" id="1921010"/>
    <lineage>
        <taxon>Bacteria</taxon>
        <taxon>Pseudomonadati</taxon>
        <taxon>Pseudomonadota</taxon>
        <taxon>Candidatius Mariprofundia</taxon>
        <taxon>Mariprofundales</taxon>
        <taxon>Mariprofundaceae</taxon>
        <taxon>Mariprofundus</taxon>
    </lineage>
</organism>
<keyword evidence="3" id="KW-1185">Reference proteome</keyword>
<evidence type="ECO:0000313" key="3">
    <source>
        <dbReference type="Proteomes" id="UP000231632"/>
    </source>
</evidence>
<evidence type="ECO:0000256" key="1">
    <source>
        <dbReference type="SAM" id="Phobius"/>
    </source>
</evidence>
<sequence length="65" mass="7164">MMINKNIVFQSCRDLGLYLTVISVLLFVVEVDGVEPTRLGLLSISGITLWVLGIYNQDSSSSSEE</sequence>
<evidence type="ECO:0000313" key="2">
    <source>
        <dbReference type="EMBL" id="GAV20609.1"/>
    </source>
</evidence>
<keyword evidence="1" id="KW-1133">Transmembrane helix</keyword>
<dbReference type="Proteomes" id="UP000231632">
    <property type="component" value="Unassembled WGS sequence"/>
</dbReference>
<protein>
    <submittedName>
        <fullName evidence="2">Uncharacterized protein</fullName>
    </submittedName>
</protein>
<feature type="transmembrane region" description="Helical" evidence="1">
    <location>
        <begin position="37"/>
        <end position="55"/>
    </location>
</feature>
<reference evidence="2 3" key="1">
    <citation type="journal article" date="2017" name="Arch. Microbiol.">
        <title>Mariprofundus micogutta sp. nov., a novel iron-oxidizing zetaproteobacterium isolated from a deep-sea hydrothermal field at the Bayonnaise knoll of the Izu-Ogasawara arc, and a description of Mariprofundales ord. nov. and Zetaproteobacteria classis nov.</title>
        <authorList>
            <person name="Makita H."/>
            <person name="Tanaka E."/>
            <person name="Mitsunobu S."/>
            <person name="Miyazaki M."/>
            <person name="Nunoura T."/>
            <person name="Uematsu K."/>
            <person name="Takaki Y."/>
            <person name="Nishi S."/>
            <person name="Shimamura S."/>
            <person name="Takai K."/>
        </authorList>
    </citation>
    <scope>NUCLEOTIDE SEQUENCE [LARGE SCALE GENOMIC DNA]</scope>
    <source>
        <strain evidence="2 3">ET2</strain>
    </source>
</reference>
<feature type="transmembrane region" description="Helical" evidence="1">
    <location>
        <begin position="12"/>
        <end position="31"/>
    </location>
</feature>
<name>A0A1L8CP53_9PROT</name>
<keyword evidence="1" id="KW-0812">Transmembrane</keyword>
<dbReference type="EMBL" id="BDFD01000013">
    <property type="protein sequence ID" value="GAV20609.1"/>
    <property type="molecule type" value="Genomic_DNA"/>
</dbReference>